<dbReference type="InterPro" id="IPR051004">
    <property type="entry name" value="DC-SIGN_domain-containing"/>
</dbReference>
<dbReference type="PANTHER" id="PTHR22802">
    <property type="entry name" value="C-TYPE LECTIN SUPERFAMILY MEMBER"/>
    <property type="match status" value="1"/>
</dbReference>
<gene>
    <name evidence="2" type="ORF">GE061_014076</name>
</gene>
<dbReference type="OrthoDB" id="7724281at2759"/>
<comment type="caution">
    <text evidence="2">The sequence shown here is derived from an EMBL/GenBank/DDBJ whole genome shotgun (WGS) entry which is preliminary data.</text>
</comment>
<sequence>MEKSTKKMDRTVLALIKKKKKLSHCNEKFSKLMVDVKEIVKKQNSTTGPGKCATEEFSSRINETTSEIVSQLHAEKDSIVHQFTQLVHEVKDRIYPDMMSSNVGTSLSEYDCKIVRRNYHKNSERITRIIEKRNWDINLYKNVMDRHPVADCKLKRTYFVYYALITWEEALLNCAKRHMILAMVKSPEEHEALNKVIEGVHQLWLGGLQYKGKWNWLDEPFNYAIWSSSLEFDTGGNKCIIALGVERKLASVPCGNKLCFWHSSRSIKIQYFCIVDDTQPIMRTSISVILLAEMALLPFHVESNKKIKPKSRKATEEIGTFSNWTDTFGEYDEDLKTEIAIHDCMGDLKTAQVRNGLLESQRTGKQNRIESLRKDTEFLSACNENYELLEPLIKGLKTGKKVGKNCDVKNLSSQFNIMKSTINDRLETDKADVRKQYDHLVNKLDKDSKADQRPESHICTKKMELKDHIVNLMQANGIPTERYQELIRKQLSSGCRKPKRYFLIHKDVTYYEALLECEKLQMRLVSIENEKENEDFVAELRDSTAIYSFIGGIEVDGNWTWTTGPMKYFNFKEPNFVLKDACLNVDAYNGKWRKVPCDSRAPFTCQAYADF</sequence>
<name>A0A8S9XPT7_APOLU</name>
<dbReference type="EMBL" id="WIXP02000005">
    <property type="protein sequence ID" value="KAF6210963.1"/>
    <property type="molecule type" value="Genomic_DNA"/>
</dbReference>
<dbReference type="AlphaFoldDB" id="A0A8S9XPT7"/>
<dbReference type="PANTHER" id="PTHR22802:SF456">
    <property type="entry name" value="FI01427P"/>
    <property type="match status" value="1"/>
</dbReference>
<evidence type="ECO:0000259" key="1">
    <source>
        <dbReference type="PROSITE" id="PS50041"/>
    </source>
</evidence>
<dbReference type="PROSITE" id="PS50041">
    <property type="entry name" value="C_TYPE_LECTIN_2"/>
    <property type="match status" value="2"/>
</dbReference>
<dbReference type="InterPro" id="IPR016187">
    <property type="entry name" value="CTDL_fold"/>
</dbReference>
<organism evidence="2 3">
    <name type="scientific">Apolygus lucorum</name>
    <name type="common">Small green plant bug</name>
    <name type="synonym">Lygocoris lucorum</name>
    <dbReference type="NCBI Taxonomy" id="248454"/>
    <lineage>
        <taxon>Eukaryota</taxon>
        <taxon>Metazoa</taxon>
        <taxon>Ecdysozoa</taxon>
        <taxon>Arthropoda</taxon>
        <taxon>Hexapoda</taxon>
        <taxon>Insecta</taxon>
        <taxon>Pterygota</taxon>
        <taxon>Neoptera</taxon>
        <taxon>Paraneoptera</taxon>
        <taxon>Hemiptera</taxon>
        <taxon>Heteroptera</taxon>
        <taxon>Panheteroptera</taxon>
        <taxon>Cimicomorpha</taxon>
        <taxon>Miridae</taxon>
        <taxon>Mirini</taxon>
        <taxon>Apolygus</taxon>
    </lineage>
</organism>
<accession>A0A8S9XPT7</accession>
<dbReference type="Pfam" id="PF00059">
    <property type="entry name" value="Lectin_C"/>
    <property type="match status" value="1"/>
</dbReference>
<dbReference type="CDD" id="cd00037">
    <property type="entry name" value="CLECT"/>
    <property type="match status" value="2"/>
</dbReference>
<dbReference type="SUPFAM" id="SSF56436">
    <property type="entry name" value="C-type lectin-like"/>
    <property type="match status" value="2"/>
</dbReference>
<reference evidence="2" key="1">
    <citation type="journal article" date="2021" name="Mol. Ecol. Resour.">
        <title>Apolygus lucorum genome provides insights into omnivorousness and mesophyll feeding.</title>
        <authorList>
            <person name="Liu Y."/>
            <person name="Liu H."/>
            <person name="Wang H."/>
            <person name="Huang T."/>
            <person name="Liu B."/>
            <person name="Yang B."/>
            <person name="Yin L."/>
            <person name="Li B."/>
            <person name="Zhang Y."/>
            <person name="Zhang S."/>
            <person name="Jiang F."/>
            <person name="Zhang X."/>
            <person name="Ren Y."/>
            <person name="Wang B."/>
            <person name="Wang S."/>
            <person name="Lu Y."/>
            <person name="Wu K."/>
            <person name="Fan W."/>
            <person name="Wang G."/>
        </authorList>
    </citation>
    <scope>NUCLEOTIDE SEQUENCE</scope>
    <source>
        <strain evidence="2">12Hb</strain>
    </source>
</reference>
<dbReference type="Proteomes" id="UP000466442">
    <property type="component" value="Linkage Group LG5"/>
</dbReference>
<protein>
    <recommendedName>
        <fullName evidence="1">C-type lectin domain-containing protein</fullName>
    </recommendedName>
</protein>
<evidence type="ECO:0000313" key="3">
    <source>
        <dbReference type="Proteomes" id="UP000466442"/>
    </source>
</evidence>
<dbReference type="Gene3D" id="3.10.100.10">
    <property type="entry name" value="Mannose-Binding Protein A, subunit A"/>
    <property type="match status" value="2"/>
</dbReference>
<feature type="domain" description="C-type lectin" evidence="1">
    <location>
        <begin position="153"/>
        <end position="260"/>
    </location>
</feature>
<dbReference type="InterPro" id="IPR016186">
    <property type="entry name" value="C-type_lectin-like/link_sf"/>
</dbReference>
<feature type="domain" description="C-type lectin" evidence="1">
    <location>
        <begin position="501"/>
        <end position="606"/>
    </location>
</feature>
<evidence type="ECO:0000313" key="2">
    <source>
        <dbReference type="EMBL" id="KAF6210963.1"/>
    </source>
</evidence>
<keyword evidence="3" id="KW-1185">Reference proteome</keyword>
<dbReference type="InterPro" id="IPR001304">
    <property type="entry name" value="C-type_lectin-like"/>
</dbReference>
<dbReference type="SMART" id="SM00034">
    <property type="entry name" value="CLECT"/>
    <property type="match status" value="2"/>
</dbReference>
<proteinExistence type="predicted"/>